<dbReference type="InterPro" id="IPR046867">
    <property type="entry name" value="AldOxase/xan_DH_MoCoBD2"/>
</dbReference>
<dbReference type="Pfam" id="PF02738">
    <property type="entry name" value="MoCoBD_1"/>
    <property type="match status" value="1"/>
</dbReference>
<accession>A0A328AQ70</accession>
<dbReference type="Gene3D" id="3.90.1170.50">
    <property type="entry name" value="Aldehyde oxidase/xanthine dehydrogenase, a/b hammerhead"/>
    <property type="match status" value="1"/>
</dbReference>
<dbReference type="InterPro" id="IPR008274">
    <property type="entry name" value="AldOxase/xan_DH_MoCoBD1"/>
</dbReference>
<evidence type="ECO:0000313" key="4">
    <source>
        <dbReference type="Proteomes" id="UP000249725"/>
    </source>
</evidence>
<keyword evidence="4" id="KW-1185">Reference proteome</keyword>
<dbReference type="InterPro" id="IPR000674">
    <property type="entry name" value="Ald_Oxase/Xan_DH_a/b"/>
</dbReference>
<evidence type="ECO:0000313" key="3">
    <source>
        <dbReference type="EMBL" id="RAK56461.1"/>
    </source>
</evidence>
<dbReference type="SMART" id="SM01008">
    <property type="entry name" value="Ald_Xan_dh_C"/>
    <property type="match status" value="1"/>
</dbReference>
<dbReference type="PANTHER" id="PTHR47495:SF2">
    <property type="entry name" value="ALDEHYDE DEHYDROGENASE"/>
    <property type="match status" value="1"/>
</dbReference>
<dbReference type="AlphaFoldDB" id="A0A328AQ70"/>
<dbReference type="EMBL" id="QFYR01000001">
    <property type="protein sequence ID" value="RAK56461.1"/>
    <property type="molecule type" value="Genomic_DNA"/>
</dbReference>
<dbReference type="GO" id="GO:0016491">
    <property type="term" value="F:oxidoreductase activity"/>
    <property type="evidence" value="ECO:0007669"/>
    <property type="project" value="InterPro"/>
</dbReference>
<comment type="caution">
    <text evidence="3">The sequence shown here is derived from an EMBL/GenBank/DDBJ whole genome shotgun (WGS) entry which is preliminary data.</text>
</comment>
<organism evidence="3 4">
    <name type="scientific">Phenylobacterium deserti</name>
    <dbReference type="NCBI Taxonomy" id="1914756"/>
    <lineage>
        <taxon>Bacteria</taxon>
        <taxon>Pseudomonadati</taxon>
        <taxon>Pseudomonadota</taxon>
        <taxon>Alphaproteobacteria</taxon>
        <taxon>Caulobacterales</taxon>
        <taxon>Caulobacteraceae</taxon>
        <taxon>Phenylobacterium</taxon>
    </lineage>
</organism>
<dbReference type="PANTHER" id="PTHR47495">
    <property type="entry name" value="ALDEHYDE DEHYDROGENASE"/>
    <property type="match status" value="1"/>
</dbReference>
<dbReference type="Pfam" id="PF20256">
    <property type="entry name" value="MoCoBD_2"/>
    <property type="match status" value="2"/>
</dbReference>
<gene>
    <name evidence="3" type="ORF">DJ018_00290</name>
</gene>
<reference evidence="4" key="1">
    <citation type="submission" date="2018-05" db="EMBL/GenBank/DDBJ databases">
        <authorList>
            <person name="Li X."/>
        </authorList>
    </citation>
    <scope>NUCLEOTIDE SEQUENCE [LARGE SCALE GENOMIC DNA]</scope>
    <source>
        <strain evidence="4">YIM 73061</strain>
    </source>
</reference>
<sequence>MPLRHLPAHPRRHQASRPVMTLQAPQLPTREIELVTDRRRLILGGGLVLGLAVASVKARAQTADPSRVNPAGPQPLSTDDVSAAAGEGFRGFAPDAFIRITRDNQVILIIPNVEMGQGIYMGESSLIAEELEVGLDQVLIAPAPPNEALYKQPLLQFQGTGGSTSIRGAWEPLRKAGAAARTLLITAAANRWGVPVAECVAERAMVRHTPSGRQTTYGEVVDDASRLPKPEQVALKDPSQFKIIGKMIRRVDTPAKVNGTAVYGIDVIRPGMKFATVQSCPWRGGTLRAVDDRAALAVPGVLQVIRLPDAVAVVGEHFWAAKQGLDLLKVQWNAGPNANMSTEGLWASMEQASNAARGAVAHQSGDFDRAFQGAEKRVEAVYRQPFLCHAPMEPQAAVVHVTGGGAEIWCGTQVPTSAQGAAAKILGVPPERVTIHNYLIGGAFGRKLETDYVEQAVQIARFCPYPVKMVWTREQDTQHDNYRPLYLDKISAGLGADGLPVAWRHRVTAASVTIRFVGPAGMRPNGVDPDAVEEAEDPVYGKFQNMLLDYVQWQPPEGLRVSWWRGVGPTHAIYVVESFVDELAHAAGQDPVEYRRKLLRNQPRGLAVLNRAAQAAGWGTPLPAGAGRGVIVQKSFGSFLAAVVEVQVADEGDVRLRRITVAVDSGITVNPSVLKQQVEGGILFGLTAALFNEITFERGRVQQSNFHDYRMLRINETPPVEVIHIQTNNPPGGIGEAGTTAAAPALCNAIFAATGVRLRELPVRRELLRKNARKRTLAPPIAAALGARLLTPAEEVRDERADANAANDRGELPLDGIGEP</sequence>
<feature type="compositionally biased region" description="Basic and acidic residues" evidence="1">
    <location>
        <begin position="796"/>
        <end position="812"/>
    </location>
</feature>
<dbReference type="OrthoDB" id="9767994at2"/>
<feature type="domain" description="Aldehyde oxidase/xanthine dehydrogenase a/b hammerhead" evidence="2">
    <location>
        <begin position="258"/>
        <end position="336"/>
    </location>
</feature>
<dbReference type="SUPFAM" id="SSF56003">
    <property type="entry name" value="Molybdenum cofactor-binding domain"/>
    <property type="match status" value="2"/>
</dbReference>
<dbReference type="Proteomes" id="UP000249725">
    <property type="component" value="Unassembled WGS sequence"/>
</dbReference>
<evidence type="ECO:0000259" key="2">
    <source>
        <dbReference type="SMART" id="SM01008"/>
    </source>
</evidence>
<feature type="region of interest" description="Disordered" evidence="1">
    <location>
        <begin position="796"/>
        <end position="820"/>
    </location>
</feature>
<dbReference type="InterPro" id="IPR052516">
    <property type="entry name" value="N-heterocyclic_Hydroxylase"/>
</dbReference>
<protein>
    <submittedName>
        <fullName evidence="3">Xanthine dehydrogenase family protein molybdopterin-binding subunit</fullName>
    </submittedName>
</protein>
<proteinExistence type="predicted"/>
<dbReference type="Gene3D" id="3.30.365.10">
    <property type="entry name" value="Aldehyde oxidase/xanthine dehydrogenase, molybdopterin binding domain"/>
    <property type="match status" value="4"/>
</dbReference>
<name>A0A328AQ70_9CAUL</name>
<dbReference type="InterPro" id="IPR037165">
    <property type="entry name" value="AldOxase/xan_DH_Mopterin-bd_sf"/>
</dbReference>
<evidence type="ECO:0000256" key="1">
    <source>
        <dbReference type="SAM" id="MobiDB-lite"/>
    </source>
</evidence>